<sequence>MADYDLPDDLLQLKVDFLAASAACERIANRIPSHVAVLAMEAEPEPELQAELEAERGRRLDIVMQIHRHDWWATVDNRQKADMALLAAAKEAFEARQES</sequence>
<name>A0A4V2YHL6_9ACTN</name>
<dbReference type="EMBL" id="SMKQ01000314">
    <property type="protein sequence ID" value="TDD31527.1"/>
    <property type="molecule type" value="Genomic_DNA"/>
</dbReference>
<dbReference type="Proteomes" id="UP000295302">
    <property type="component" value="Unassembled WGS sequence"/>
</dbReference>
<dbReference type="RefSeq" id="WP_132623136.1">
    <property type="nucleotide sequence ID" value="NZ_SMKQ01000314.1"/>
</dbReference>
<dbReference type="AlphaFoldDB" id="A0A4V2YHL6"/>
<comment type="caution">
    <text evidence="1">The sequence shown here is derived from an EMBL/GenBank/DDBJ whole genome shotgun (WGS) entry which is preliminary data.</text>
</comment>
<protein>
    <submittedName>
        <fullName evidence="1">Uncharacterized protein</fullName>
    </submittedName>
</protein>
<evidence type="ECO:0000313" key="2">
    <source>
        <dbReference type="Proteomes" id="UP000295302"/>
    </source>
</evidence>
<keyword evidence="2" id="KW-1185">Reference proteome</keyword>
<organism evidence="1 2">
    <name type="scientific">Nonomuraea terrae</name>
    <dbReference type="NCBI Taxonomy" id="2530383"/>
    <lineage>
        <taxon>Bacteria</taxon>
        <taxon>Bacillati</taxon>
        <taxon>Actinomycetota</taxon>
        <taxon>Actinomycetes</taxon>
        <taxon>Streptosporangiales</taxon>
        <taxon>Streptosporangiaceae</taxon>
        <taxon>Nonomuraea</taxon>
    </lineage>
</organism>
<evidence type="ECO:0000313" key="1">
    <source>
        <dbReference type="EMBL" id="TDD31527.1"/>
    </source>
</evidence>
<reference evidence="1 2" key="1">
    <citation type="submission" date="2019-03" db="EMBL/GenBank/DDBJ databases">
        <title>Draft genome sequences of novel Actinobacteria.</title>
        <authorList>
            <person name="Sahin N."/>
            <person name="Ay H."/>
            <person name="Saygin H."/>
        </authorList>
    </citation>
    <scope>NUCLEOTIDE SEQUENCE [LARGE SCALE GENOMIC DNA]</scope>
    <source>
        <strain evidence="1 2">CH32</strain>
    </source>
</reference>
<dbReference type="OrthoDB" id="3541156at2"/>
<gene>
    <name evidence="1" type="ORF">E1286_44820</name>
</gene>
<accession>A0A4V2YHL6</accession>
<proteinExistence type="predicted"/>